<organism evidence="1 2">
    <name type="scientific">Nitrosomonas marina</name>
    <dbReference type="NCBI Taxonomy" id="917"/>
    <lineage>
        <taxon>Bacteria</taxon>
        <taxon>Pseudomonadati</taxon>
        <taxon>Pseudomonadota</taxon>
        <taxon>Betaproteobacteria</taxon>
        <taxon>Nitrosomonadales</taxon>
        <taxon>Nitrosomonadaceae</taxon>
        <taxon>Nitrosomonas</taxon>
    </lineage>
</organism>
<evidence type="ECO:0000313" key="2">
    <source>
        <dbReference type="Proteomes" id="UP000199345"/>
    </source>
</evidence>
<dbReference type="Proteomes" id="UP000199345">
    <property type="component" value="Unassembled WGS sequence"/>
</dbReference>
<protein>
    <recommendedName>
        <fullName evidence="3">Transposase</fullName>
    </recommendedName>
</protein>
<reference evidence="2" key="1">
    <citation type="submission" date="2016-10" db="EMBL/GenBank/DDBJ databases">
        <authorList>
            <person name="Varghese N."/>
            <person name="Submissions S."/>
        </authorList>
    </citation>
    <scope>NUCLEOTIDE SEQUENCE [LARGE SCALE GENOMIC DNA]</scope>
    <source>
        <strain evidence="2">Nm71</strain>
    </source>
</reference>
<accession>A0A1I0A2Q0</accession>
<sequence>MRIKYLWQDTTKLQKTYLGKCTGKTELAVQTVQTLSFTLSLVVTELHMEYLA</sequence>
<proteinExistence type="predicted"/>
<keyword evidence="2" id="KW-1185">Reference proteome</keyword>
<dbReference type="AlphaFoldDB" id="A0A1I0A2Q0"/>
<gene>
    <name evidence="1" type="ORF">SAMN05216326_1063</name>
</gene>
<dbReference type="EMBL" id="FOIA01000006">
    <property type="protein sequence ID" value="SES88240.1"/>
    <property type="molecule type" value="Genomic_DNA"/>
</dbReference>
<name>A0A1I0A2Q0_9PROT</name>
<evidence type="ECO:0000313" key="1">
    <source>
        <dbReference type="EMBL" id="SES88240.1"/>
    </source>
</evidence>
<evidence type="ECO:0008006" key="3">
    <source>
        <dbReference type="Google" id="ProtNLM"/>
    </source>
</evidence>